<evidence type="ECO:0000256" key="3">
    <source>
        <dbReference type="ARBA" id="ARBA00007592"/>
    </source>
</evidence>
<dbReference type="PIRSF" id="PIRSF001365">
    <property type="entry name" value="DHDPS"/>
    <property type="match status" value="1"/>
</dbReference>
<evidence type="ECO:0000256" key="1">
    <source>
        <dbReference type="ARBA" id="ARBA00003294"/>
    </source>
</evidence>
<evidence type="ECO:0000256" key="14">
    <source>
        <dbReference type="PIRSR" id="PIRSR001365-1"/>
    </source>
</evidence>
<feature type="site" description="Part of a proton relay during catalysis" evidence="12">
    <location>
        <position position="49"/>
    </location>
</feature>
<keyword evidence="7 12" id="KW-0220">Diaminopimelate biosynthesis</keyword>
<evidence type="ECO:0000256" key="5">
    <source>
        <dbReference type="ARBA" id="ARBA00022490"/>
    </source>
</evidence>
<evidence type="ECO:0000256" key="11">
    <source>
        <dbReference type="ARBA" id="ARBA00047836"/>
    </source>
</evidence>
<dbReference type="GO" id="GO:0005829">
    <property type="term" value="C:cytosol"/>
    <property type="evidence" value="ECO:0007669"/>
    <property type="project" value="TreeGrafter"/>
</dbReference>
<dbReference type="GO" id="GO:0019877">
    <property type="term" value="P:diaminopimelate biosynthetic process"/>
    <property type="evidence" value="ECO:0007669"/>
    <property type="project" value="UniProtKB-UniRule"/>
</dbReference>
<dbReference type="AlphaFoldDB" id="A0A6S7AYG4"/>
<comment type="function">
    <text evidence="1 12">Catalyzes the condensation of (S)-aspartate-beta-semialdehyde [(S)-ASA] and pyruvate to 4-hydroxy-tetrahydrodipicolinate (HTPA).</text>
</comment>
<evidence type="ECO:0000313" key="17">
    <source>
        <dbReference type="Proteomes" id="UP000494365"/>
    </source>
</evidence>
<dbReference type="EC" id="4.3.3.7" evidence="4 12"/>
<keyword evidence="8 12" id="KW-0457">Lysine biosynthesis</keyword>
<dbReference type="Gene3D" id="3.20.20.70">
    <property type="entry name" value="Aldolase class I"/>
    <property type="match status" value="1"/>
</dbReference>
<dbReference type="PROSITE" id="PS00666">
    <property type="entry name" value="DHDPS_2"/>
    <property type="match status" value="1"/>
</dbReference>
<dbReference type="RefSeq" id="WP_175148318.1">
    <property type="nucleotide sequence ID" value="NZ_CADIKK010000003.1"/>
</dbReference>
<dbReference type="HAMAP" id="MF_00418">
    <property type="entry name" value="DapA"/>
    <property type="match status" value="1"/>
</dbReference>
<feature type="binding site" evidence="12 15">
    <location>
        <position position="208"/>
    </location>
    <ligand>
        <name>pyruvate</name>
        <dbReference type="ChEBI" id="CHEBI:15361"/>
    </ligand>
</feature>
<comment type="similarity">
    <text evidence="3 12 13">Belongs to the DapA family.</text>
</comment>
<keyword evidence="9 12" id="KW-0456">Lyase</keyword>
<feature type="active site" description="Proton donor/acceptor" evidence="12 14">
    <location>
        <position position="138"/>
    </location>
</feature>
<keyword evidence="17" id="KW-1185">Reference proteome</keyword>
<evidence type="ECO:0000313" key="16">
    <source>
        <dbReference type="EMBL" id="CAB3779530.1"/>
    </source>
</evidence>
<dbReference type="InterPro" id="IPR002220">
    <property type="entry name" value="DapA-like"/>
</dbReference>
<evidence type="ECO:0000256" key="4">
    <source>
        <dbReference type="ARBA" id="ARBA00012086"/>
    </source>
</evidence>
<feature type="active site" description="Schiff-base intermediate with substrate" evidence="12 14">
    <location>
        <position position="166"/>
    </location>
</feature>
<dbReference type="PANTHER" id="PTHR12128">
    <property type="entry name" value="DIHYDRODIPICOLINATE SYNTHASE"/>
    <property type="match status" value="1"/>
</dbReference>
<evidence type="ECO:0000256" key="6">
    <source>
        <dbReference type="ARBA" id="ARBA00022605"/>
    </source>
</evidence>
<dbReference type="GO" id="GO:0008840">
    <property type="term" value="F:4-hydroxy-tetrahydrodipicolinate synthase activity"/>
    <property type="evidence" value="ECO:0007669"/>
    <property type="project" value="UniProtKB-UniRule"/>
</dbReference>
<comment type="caution">
    <text evidence="12">Was originally thought to be a dihydrodipicolinate synthase (DHDPS), catalyzing the condensation of (S)-aspartate-beta-semialdehyde [(S)-ASA] and pyruvate to dihydrodipicolinate (DHDP). However, it was shown in E.coli that the product of the enzymatic reaction is not dihydrodipicolinate but in fact (4S)-4-hydroxy-2,3,4,5-tetrahydro-(2S)-dipicolinic acid (HTPA), and that the consecutive dehydration reaction leading to DHDP is not spontaneous but catalyzed by DapB.</text>
</comment>
<gene>
    <name evidence="16" type="primary">dapA_1</name>
    <name evidence="12" type="synonym">dapA</name>
    <name evidence="16" type="ORF">LMG28614_00863</name>
</gene>
<dbReference type="CDD" id="cd00950">
    <property type="entry name" value="DHDPS"/>
    <property type="match status" value="1"/>
</dbReference>
<dbReference type="InterPro" id="IPR005263">
    <property type="entry name" value="DapA"/>
</dbReference>
<keyword evidence="10 12" id="KW-0704">Schiff base</keyword>
<reference evidence="16 17" key="1">
    <citation type="submission" date="2020-04" db="EMBL/GenBank/DDBJ databases">
        <authorList>
            <person name="De Canck E."/>
        </authorList>
    </citation>
    <scope>NUCLEOTIDE SEQUENCE [LARGE SCALE GENOMIC DNA]</scope>
    <source>
        <strain evidence="16 17">LMG 28614</strain>
    </source>
</reference>
<feature type="site" description="Part of a proton relay during catalysis" evidence="12">
    <location>
        <position position="112"/>
    </location>
</feature>
<dbReference type="InterPro" id="IPR020625">
    <property type="entry name" value="Schiff_base-form_aldolases_AS"/>
</dbReference>
<organism evidence="16 17">
    <name type="scientific">Paraburkholderia ultramafica</name>
    <dbReference type="NCBI Taxonomy" id="1544867"/>
    <lineage>
        <taxon>Bacteria</taxon>
        <taxon>Pseudomonadati</taxon>
        <taxon>Pseudomonadota</taxon>
        <taxon>Betaproteobacteria</taxon>
        <taxon>Burkholderiales</taxon>
        <taxon>Burkholderiaceae</taxon>
        <taxon>Paraburkholderia</taxon>
    </lineage>
</organism>
<evidence type="ECO:0000256" key="7">
    <source>
        <dbReference type="ARBA" id="ARBA00022915"/>
    </source>
</evidence>
<evidence type="ECO:0000256" key="13">
    <source>
        <dbReference type="PIRNR" id="PIRNR001365"/>
    </source>
</evidence>
<comment type="pathway">
    <text evidence="2 12">Amino-acid biosynthesis; L-lysine biosynthesis via DAP pathway; (S)-tetrahydrodipicolinate from L-aspartate: step 3/4.</text>
</comment>
<dbReference type="SMART" id="SM01130">
    <property type="entry name" value="DHDPS"/>
    <property type="match status" value="1"/>
</dbReference>
<protein>
    <recommendedName>
        <fullName evidence="4 12">4-hydroxy-tetrahydrodipicolinate synthase</fullName>
        <shortName evidence="12">HTPA synthase</shortName>
        <ecNumber evidence="4 12">4.3.3.7</ecNumber>
    </recommendedName>
</protein>
<proteinExistence type="inferred from homology"/>
<feature type="binding site" evidence="12 15">
    <location>
        <position position="50"/>
    </location>
    <ligand>
        <name>pyruvate</name>
        <dbReference type="ChEBI" id="CHEBI:15361"/>
    </ligand>
</feature>
<comment type="catalytic activity">
    <reaction evidence="11 12">
        <text>L-aspartate 4-semialdehyde + pyruvate = (2S,4S)-4-hydroxy-2,3,4,5-tetrahydrodipicolinate + H2O + H(+)</text>
        <dbReference type="Rhea" id="RHEA:34171"/>
        <dbReference type="ChEBI" id="CHEBI:15361"/>
        <dbReference type="ChEBI" id="CHEBI:15377"/>
        <dbReference type="ChEBI" id="CHEBI:15378"/>
        <dbReference type="ChEBI" id="CHEBI:67139"/>
        <dbReference type="ChEBI" id="CHEBI:537519"/>
        <dbReference type="EC" id="4.3.3.7"/>
    </reaction>
</comment>
<accession>A0A6S7AYG4</accession>
<dbReference type="SUPFAM" id="SSF51569">
    <property type="entry name" value="Aldolase"/>
    <property type="match status" value="1"/>
</dbReference>
<dbReference type="GO" id="GO:0009089">
    <property type="term" value="P:lysine biosynthetic process via diaminopimelate"/>
    <property type="evidence" value="ECO:0007669"/>
    <property type="project" value="UniProtKB-UniRule"/>
</dbReference>
<comment type="subcellular location">
    <subcellularLocation>
        <location evidence="12">Cytoplasm</location>
    </subcellularLocation>
</comment>
<evidence type="ECO:0000256" key="9">
    <source>
        <dbReference type="ARBA" id="ARBA00023239"/>
    </source>
</evidence>
<name>A0A6S7AYG4_9BURK</name>
<comment type="subunit">
    <text evidence="12">Homotetramer; dimer of dimers.</text>
</comment>
<dbReference type="Proteomes" id="UP000494365">
    <property type="component" value="Unassembled WGS sequence"/>
</dbReference>
<dbReference type="Pfam" id="PF00701">
    <property type="entry name" value="DHDPS"/>
    <property type="match status" value="1"/>
</dbReference>
<dbReference type="UniPathway" id="UPA00034">
    <property type="reaction ID" value="UER00017"/>
</dbReference>
<dbReference type="NCBIfam" id="TIGR00674">
    <property type="entry name" value="dapA"/>
    <property type="match status" value="1"/>
</dbReference>
<evidence type="ECO:0000256" key="2">
    <source>
        <dbReference type="ARBA" id="ARBA00005120"/>
    </source>
</evidence>
<dbReference type="InterPro" id="IPR013785">
    <property type="entry name" value="Aldolase_TIM"/>
</dbReference>
<evidence type="ECO:0000256" key="8">
    <source>
        <dbReference type="ARBA" id="ARBA00023154"/>
    </source>
</evidence>
<dbReference type="PANTHER" id="PTHR12128:SF66">
    <property type="entry name" value="4-HYDROXY-2-OXOGLUTARATE ALDOLASE, MITOCHONDRIAL"/>
    <property type="match status" value="1"/>
</dbReference>
<evidence type="ECO:0000256" key="10">
    <source>
        <dbReference type="ARBA" id="ARBA00023270"/>
    </source>
</evidence>
<sequence>MSRAEFLQGSMVALLTPMSANEQIDYPAFERLMDLQVNAGTSAIVVASTTGEGPTLSLDEHVHLYRRAVQHAAGRIPVIAGVGSPSTRVACELAREAEHERVDAILCVTPYYNRPNLFGMDHHFTAIADAVGIPVVLYDVPHRTGVRISEELIVQLSGHPNIVGLKDATGDLERAVRLIAAVSPDFRIVSGDDSSAFGLMAAGGSGVISVAANVAPSAVRAMCEAVKRGDMEEAARLNEILKPLYDVLSADTNPVPAKWVAHELGLMDPMLRAPLAIPPALARLLAASVEFNASRHLLGK</sequence>
<dbReference type="EMBL" id="CADIKK010000003">
    <property type="protein sequence ID" value="CAB3779530.1"/>
    <property type="molecule type" value="Genomic_DNA"/>
</dbReference>
<keyword evidence="6 12" id="KW-0028">Amino-acid biosynthesis</keyword>
<evidence type="ECO:0000256" key="12">
    <source>
        <dbReference type="HAMAP-Rule" id="MF_00418"/>
    </source>
</evidence>
<evidence type="ECO:0000256" key="15">
    <source>
        <dbReference type="PIRSR" id="PIRSR001365-2"/>
    </source>
</evidence>
<keyword evidence="5 12" id="KW-0963">Cytoplasm</keyword>
<dbReference type="PRINTS" id="PR00146">
    <property type="entry name" value="DHPICSNTHASE"/>
</dbReference>